<organism evidence="1 2">
    <name type="scientific">Limosilactobacillus albertensis</name>
    <dbReference type="NCBI Taxonomy" id="2759752"/>
    <lineage>
        <taxon>Bacteria</taxon>
        <taxon>Bacillati</taxon>
        <taxon>Bacillota</taxon>
        <taxon>Bacilli</taxon>
        <taxon>Lactobacillales</taxon>
        <taxon>Lactobacillaceae</taxon>
        <taxon>Limosilactobacillus</taxon>
    </lineage>
</organism>
<reference evidence="1 2" key="1">
    <citation type="submission" date="2020-07" db="EMBL/GenBank/DDBJ databases">
        <title>Description of Limosilactobacillus balticus sp. nov., Limosilactobacillus agrestis sp. nov., Limosilactobacillus albertensis sp. nov., Limosilactobacillus rudii sp. nov., Limosilactobacillus fastidiosus sp. nov., five novel Limosilactobacillus species isolated from the vertebrate gastrointestinal tract, and proposal of 6 subspecies of Limosilactobacillus reuteri adapted to the gastrointestinal tract of specific vertebrate hosts.</title>
        <authorList>
            <person name="Li F."/>
            <person name="Cheng C."/>
            <person name="Zheng J."/>
            <person name="Quevedo R.M."/>
            <person name="Li J."/>
            <person name="Roos S."/>
            <person name="Gaenzle M.G."/>
            <person name="Walter J."/>
        </authorList>
    </citation>
    <scope>NUCLEOTIDE SEQUENCE [LARGE SCALE GENOMIC DNA]</scope>
    <source>
        <strain evidence="1 2">RRLNB_1_1</strain>
    </source>
</reference>
<proteinExistence type="predicted"/>
<dbReference type="Proteomes" id="UP000518316">
    <property type="component" value="Unassembled WGS sequence"/>
</dbReference>
<name>A0A7W3Y8A3_9LACO</name>
<dbReference type="AlphaFoldDB" id="A0A7W3Y8A3"/>
<comment type="caution">
    <text evidence="1">The sequence shown here is derived from an EMBL/GenBank/DDBJ whole genome shotgun (WGS) entry which is preliminary data.</text>
</comment>
<dbReference type="RefSeq" id="WP_182597864.1">
    <property type="nucleotide sequence ID" value="NZ_JACIVC010000049.1"/>
</dbReference>
<dbReference type="EMBL" id="JACIVC010000049">
    <property type="protein sequence ID" value="MBB1069208.1"/>
    <property type="molecule type" value="Genomic_DNA"/>
</dbReference>
<protein>
    <submittedName>
        <fullName evidence="1">Uncharacterized protein</fullName>
    </submittedName>
</protein>
<keyword evidence="2" id="KW-1185">Reference proteome</keyword>
<evidence type="ECO:0000313" key="2">
    <source>
        <dbReference type="Proteomes" id="UP000518316"/>
    </source>
</evidence>
<evidence type="ECO:0000313" key="1">
    <source>
        <dbReference type="EMBL" id="MBB1069208.1"/>
    </source>
</evidence>
<gene>
    <name evidence="1" type="ORF">H5S40_03445</name>
</gene>
<sequence length="125" mass="14387">MQEPSINKTVFEGECKGRRVIIRKMHQFAGIPAPFLPLQDYYCGYVELLPSDYYYNHLAEAESCLSVWGGITWTPEYGKLDDLPDSCFIGFDTAHANQPPFSQQTVMDDCMELIKQIIKRNEEEN</sequence>
<accession>A0A7W3Y8A3</accession>